<dbReference type="AlphaFoldDB" id="A0A931ITL0"/>
<gene>
    <name evidence="1" type="ORF">I7X43_06445</name>
</gene>
<proteinExistence type="predicted"/>
<evidence type="ECO:0000313" key="1">
    <source>
        <dbReference type="EMBL" id="MBH9552490.1"/>
    </source>
</evidence>
<dbReference type="Proteomes" id="UP000620139">
    <property type="component" value="Unassembled WGS sequence"/>
</dbReference>
<name>A0A931ITL0_9BURK</name>
<accession>A0A931ITL0</accession>
<protein>
    <submittedName>
        <fullName evidence="1">Uncharacterized protein</fullName>
    </submittedName>
</protein>
<evidence type="ECO:0000313" key="2">
    <source>
        <dbReference type="Proteomes" id="UP000620139"/>
    </source>
</evidence>
<sequence length="102" mass="11947">MSEGSNETWGFAPPPFRAAEALVSLKRALRDLGLSERKNAFEWGGKRVLEWDAGEVELNMRLARRLQVHTPEWDRTVLKSAADQRKWLDEVKKRLARWREDE</sequence>
<keyword evidence="2" id="KW-1185">Reference proteome</keyword>
<comment type="caution">
    <text evidence="1">The sequence shown here is derived from an EMBL/GenBank/DDBJ whole genome shotgun (WGS) entry which is preliminary data.</text>
</comment>
<reference evidence="1" key="1">
    <citation type="submission" date="2020-12" db="EMBL/GenBank/DDBJ databases">
        <title>The genome sequence of Inhella sp. 4Y17.</title>
        <authorList>
            <person name="Liu Y."/>
        </authorList>
    </citation>
    <scope>NUCLEOTIDE SEQUENCE</scope>
    <source>
        <strain evidence="1">4Y10</strain>
    </source>
</reference>
<dbReference type="EMBL" id="JAEDAL010000002">
    <property type="protein sequence ID" value="MBH9552490.1"/>
    <property type="molecule type" value="Genomic_DNA"/>
</dbReference>
<dbReference type="RefSeq" id="WP_198100097.1">
    <property type="nucleotide sequence ID" value="NZ_JAEDAL010000002.1"/>
</dbReference>
<organism evidence="1 2">
    <name type="scientific">Inhella gelatinilytica</name>
    <dbReference type="NCBI Taxonomy" id="2795030"/>
    <lineage>
        <taxon>Bacteria</taxon>
        <taxon>Pseudomonadati</taxon>
        <taxon>Pseudomonadota</taxon>
        <taxon>Betaproteobacteria</taxon>
        <taxon>Burkholderiales</taxon>
        <taxon>Sphaerotilaceae</taxon>
        <taxon>Inhella</taxon>
    </lineage>
</organism>